<comment type="caution">
    <text evidence="5">The sequence shown here is derived from an EMBL/GenBank/DDBJ whole genome shotgun (WGS) entry which is preliminary data.</text>
</comment>
<dbReference type="PROSITE" id="PS50002">
    <property type="entry name" value="SH3"/>
    <property type="match status" value="1"/>
</dbReference>
<dbReference type="EMBL" id="LJIG01002354">
    <property type="protein sequence ID" value="KRT84586.1"/>
    <property type="molecule type" value="Genomic_DNA"/>
</dbReference>
<dbReference type="CDD" id="cd11779">
    <property type="entry name" value="SH3_Irsp53_BAIAP2L"/>
    <property type="match status" value="1"/>
</dbReference>
<dbReference type="SUPFAM" id="SSF50044">
    <property type="entry name" value="SH3-domain"/>
    <property type="match status" value="1"/>
</dbReference>
<feature type="region of interest" description="Disordered" evidence="3">
    <location>
        <begin position="85"/>
        <end position="133"/>
    </location>
</feature>
<dbReference type="Gene3D" id="2.30.30.40">
    <property type="entry name" value="SH3 Domains"/>
    <property type="match status" value="1"/>
</dbReference>
<accession>A0A0T6BB59</accession>
<feature type="region of interest" description="Disordered" evidence="3">
    <location>
        <begin position="152"/>
        <end position="332"/>
    </location>
</feature>
<feature type="compositionally biased region" description="Basic and acidic residues" evidence="3">
    <location>
        <begin position="441"/>
        <end position="460"/>
    </location>
</feature>
<proteinExistence type="predicted"/>
<feature type="non-terminal residue" evidence="5">
    <location>
        <position position="1"/>
    </location>
</feature>
<evidence type="ECO:0000259" key="4">
    <source>
        <dbReference type="PROSITE" id="PS50002"/>
    </source>
</evidence>
<dbReference type="GO" id="GO:0005829">
    <property type="term" value="C:cytosol"/>
    <property type="evidence" value="ECO:0007669"/>
    <property type="project" value="TreeGrafter"/>
</dbReference>
<dbReference type="SMART" id="SM00326">
    <property type="entry name" value="SH3"/>
    <property type="match status" value="1"/>
</dbReference>
<evidence type="ECO:0000256" key="3">
    <source>
        <dbReference type="SAM" id="MobiDB-lite"/>
    </source>
</evidence>
<keyword evidence="6" id="KW-1185">Reference proteome</keyword>
<evidence type="ECO:0000313" key="6">
    <source>
        <dbReference type="Proteomes" id="UP000051574"/>
    </source>
</evidence>
<feature type="compositionally biased region" description="Polar residues" evidence="3">
    <location>
        <begin position="258"/>
        <end position="268"/>
    </location>
</feature>
<feature type="domain" description="SH3" evidence="4">
    <location>
        <begin position="19"/>
        <end position="80"/>
    </location>
</feature>
<dbReference type="InterPro" id="IPR027681">
    <property type="entry name" value="IRSp53/IRTKS/Pinkbar"/>
</dbReference>
<dbReference type="Proteomes" id="UP000051574">
    <property type="component" value="Unassembled WGS sequence"/>
</dbReference>
<sequence>SGTPTGRPKSIAVPPPPTWDTQLARALYAYLSSGENQLSFLEGDLIALIGERTKGWQFGENLRTQCSGWFPLAYTEVLDDSSFNSPTHASVSNSSHINPSTPTNQGNNVGSGGTSTPGNNASVENPTPRMFGDTLHLHRSSANAKQIRRAIGSNNIPPPALPAPVPTPSLPYHKTGITQSHSTSFQGKSDTSTFQSPYSQPTTMKTSSSSYNFTTPSSGPYSTHPQPSRSDRPAAVTPLPLHLQSKGGKIGGPVGNVSLHSSNDSGFSNDPPPQPEIDYSDDESISGGGGGGQTKIPPRSNKHRRITSDNNNNNTKKMHSIRPSNSSGNLMDRRFYMSDDQDTISNISPDRKGIVKRTKSFWRFGKSSDNEVLEGMALWKHKDLVDIKNIDNKGGSTKHSTSNRPKKSSRDRSNDSDKTLNAKHYNEDQERNKPSRSKQHSFSEKQKAAPQKKENKIEKIEDYDDDYEKSTIRNNDDQFYEDSGDGLVLRTVNRKDILQQYTNDSSGPDSESESDTTSDDPYDCILVDDQAQKVRKGEEQFSSVAAIGKKLEKLSKSSKYSPQKNTEANRRSLTEKNNNSMNLRNERKNIEINTSTMDNDDIMQYRDKRQSFKTFGIESPNSENGENERPENDRYYPQTRKRNNETNITEKRRYYVETNGHSNSTDRRNRQSYDSIDSEIDAGDNRTITNNRRNNMEAEKKEKLKYYSERHRDGEFSDATEGRQFLPRTKLTKTNSNNSSSRQEPQQQEGNEYGETMQRRMKTAEYTNMYDEKMPHSGNMYGPWYDLWGLDASKGDVYKQGNLHFDVTTSRK</sequence>
<evidence type="ECO:0000313" key="5">
    <source>
        <dbReference type="EMBL" id="KRT84586.1"/>
    </source>
</evidence>
<name>A0A0T6BB59_9SCAR</name>
<dbReference type="PANTHER" id="PTHR14206:SF7">
    <property type="entry name" value="INSULIN RECEPTOR SUBSTRATE 53 KDA, ISOFORM A"/>
    <property type="match status" value="1"/>
</dbReference>
<feature type="compositionally biased region" description="Polar residues" evidence="3">
    <location>
        <begin position="85"/>
        <end position="108"/>
    </location>
</feature>
<dbReference type="OrthoDB" id="3800937at2759"/>
<feature type="compositionally biased region" description="Acidic residues" evidence="3">
    <location>
        <begin position="510"/>
        <end position="522"/>
    </location>
</feature>
<evidence type="ECO:0000256" key="2">
    <source>
        <dbReference type="PROSITE-ProRule" id="PRU00192"/>
    </source>
</evidence>
<organism evidence="5 6">
    <name type="scientific">Oryctes borbonicus</name>
    <dbReference type="NCBI Taxonomy" id="1629725"/>
    <lineage>
        <taxon>Eukaryota</taxon>
        <taxon>Metazoa</taxon>
        <taxon>Ecdysozoa</taxon>
        <taxon>Arthropoda</taxon>
        <taxon>Hexapoda</taxon>
        <taxon>Insecta</taxon>
        <taxon>Pterygota</taxon>
        <taxon>Neoptera</taxon>
        <taxon>Endopterygota</taxon>
        <taxon>Coleoptera</taxon>
        <taxon>Polyphaga</taxon>
        <taxon>Scarabaeiformia</taxon>
        <taxon>Scarabaeidae</taxon>
        <taxon>Dynastinae</taxon>
        <taxon>Oryctes</taxon>
    </lineage>
</organism>
<feature type="compositionally biased region" description="Pro residues" evidence="3">
    <location>
        <begin position="156"/>
        <end position="169"/>
    </location>
</feature>
<feature type="compositionally biased region" description="Polar residues" evidence="3">
    <location>
        <begin position="176"/>
        <end position="205"/>
    </location>
</feature>
<keyword evidence="1 2" id="KW-0728">SH3 domain</keyword>
<feature type="compositionally biased region" description="Basic and acidic residues" evidence="3">
    <location>
        <begin position="642"/>
        <end position="655"/>
    </location>
</feature>
<dbReference type="GO" id="GO:0030838">
    <property type="term" value="P:positive regulation of actin filament polymerization"/>
    <property type="evidence" value="ECO:0007669"/>
    <property type="project" value="TreeGrafter"/>
</dbReference>
<gene>
    <name evidence="5" type="ORF">AMK59_1399</name>
</gene>
<feature type="compositionally biased region" description="Low complexity" evidence="3">
    <location>
        <begin position="206"/>
        <end position="218"/>
    </location>
</feature>
<evidence type="ECO:0000256" key="1">
    <source>
        <dbReference type="ARBA" id="ARBA00022443"/>
    </source>
</evidence>
<dbReference type="InterPro" id="IPR036028">
    <property type="entry name" value="SH3-like_dom_sf"/>
</dbReference>
<dbReference type="AlphaFoldDB" id="A0A0T6BB59"/>
<feature type="region of interest" description="Disordered" evidence="3">
    <location>
        <begin position="713"/>
        <end position="757"/>
    </location>
</feature>
<dbReference type="Pfam" id="PF00018">
    <property type="entry name" value="SH3_1"/>
    <property type="match status" value="1"/>
</dbReference>
<reference evidence="5 6" key="1">
    <citation type="submission" date="2015-09" db="EMBL/GenBank/DDBJ databases">
        <title>Draft genome of the scarab beetle Oryctes borbonicus.</title>
        <authorList>
            <person name="Meyer J.M."/>
            <person name="Markov G.V."/>
            <person name="Baskaran P."/>
            <person name="Herrmann M."/>
            <person name="Sommer R.J."/>
            <person name="Roedelsperger C."/>
        </authorList>
    </citation>
    <scope>NUCLEOTIDE SEQUENCE [LARGE SCALE GENOMIC DNA]</scope>
    <source>
        <strain evidence="5">OB123</strain>
        <tissue evidence="5">Whole animal</tissue>
    </source>
</reference>
<dbReference type="GO" id="GO:0051017">
    <property type="term" value="P:actin filament bundle assembly"/>
    <property type="evidence" value="ECO:0007669"/>
    <property type="project" value="TreeGrafter"/>
</dbReference>
<feature type="compositionally biased region" description="Basic and acidic residues" evidence="3">
    <location>
        <begin position="408"/>
        <end position="433"/>
    </location>
</feature>
<dbReference type="InterPro" id="IPR001452">
    <property type="entry name" value="SH3_domain"/>
</dbReference>
<feature type="compositionally biased region" description="Polar residues" evidence="3">
    <location>
        <begin position="116"/>
        <end position="125"/>
    </location>
</feature>
<feature type="region of interest" description="Disordered" evidence="3">
    <location>
        <begin position="389"/>
        <end position="523"/>
    </location>
</feature>
<feature type="region of interest" description="Disordered" evidence="3">
    <location>
        <begin position="551"/>
        <end position="701"/>
    </location>
</feature>
<protein>
    <submittedName>
        <fullName evidence="5">SH3 domain-containing protein</fullName>
    </submittedName>
</protein>
<dbReference type="FunFam" id="2.30.30.40:FF:000188">
    <property type="entry name" value="Insulin receptor tyrosine kinase substrate"/>
    <property type="match status" value="1"/>
</dbReference>
<dbReference type="GO" id="GO:0051764">
    <property type="term" value="P:actin crosslink formation"/>
    <property type="evidence" value="ECO:0007669"/>
    <property type="project" value="TreeGrafter"/>
</dbReference>
<dbReference type="GO" id="GO:0005654">
    <property type="term" value="C:nucleoplasm"/>
    <property type="evidence" value="ECO:0007669"/>
    <property type="project" value="TreeGrafter"/>
</dbReference>
<feature type="compositionally biased region" description="Polar residues" evidence="3">
    <location>
        <begin position="219"/>
        <end position="228"/>
    </location>
</feature>
<dbReference type="PANTHER" id="PTHR14206">
    <property type="entry name" value="BRAIN-SPECIFIC ANGIOGENESIS INHIBITOR 1-ASSOCIATED PROTEIN 2"/>
    <property type="match status" value="1"/>
</dbReference>